<feature type="coiled-coil region" evidence="1">
    <location>
        <begin position="2"/>
        <end position="34"/>
    </location>
</feature>
<evidence type="ECO:0000313" key="4">
    <source>
        <dbReference type="Proteomes" id="UP000662088"/>
    </source>
</evidence>
<dbReference type="GO" id="GO:0006260">
    <property type="term" value="P:DNA replication"/>
    <property type="evidence" value="ECO:0007669"/>
    <property type="project" value="TreeGrafter"/>
</dbReference>
<organism evidence="3 4">
    <name type="scientific">Clostridium lentum</name>
    <dbReference type="NCBI Taxonomy" id="2763037"/>
    <lineage>
        <taxon>Bacteria</taxon>
        <taxon>Bacillati</taxon>
        <taxon>Bacillota</taxon>
        <taxon>Clostridia</taxon>
        <taxon>Eubacteriales</taxon>
        <taxon>Clostridiaceae</taxon>
        <taxon>Clostridium</taxon>
    </lineage>
</organism>
<evidence type="ECO:0000313" key="3">
    <source>
        <dbReference type="EMBL" id="MBC5641176.1"/>
    </source>
</evidence>
<keyword evidence="4" id="KW-1185">Reference proteome</keyword>
<dbReference type="NCBIfam" id="NF005304">
    <property type="entry name" value="PRK06835.1"/>
    <property type="match status" value="1"/>
</dbReference>
<dbReference type="PANTHER" id="PTHR30050:SF4">
    <property type="entry name" value="ATP-BINDING PROTEIN RV3427C IN INSERTION SEQUENCE-RELATED"/>
    <property type="match status" value="1"/>
</dbReference>
<dbReference type="PROSITE" id="PS00675">
    <property type="entry name" value="SIGMA54_INTERACT_1"/>
    <property type="match status" value="1"/>
</dbReference>
<protein>
    <submittedName>
        <fullName evidence="3">ATP-binding protein</fullName>
    </submittedName>
</protein>
<comment type="caution">
    <text evidence="3">The sequence shown here is derived from an EMBL/GenBank/DDBJ whole genome shotgun (WGS) entry which is preliminary data.</text>
</comment>
<dbReference type="SUPFAM" id="SSF52540">
    <property type="entry name" value="P-loop containing nucleoside triphosphate hydrolases"/>
    <property type="match status" value="1"/>
</dbReference>
<gene>
    <name evidence="3" type="ORF">H8R92_12290</name>
</gene>
<dbReference type="InterPro" id="IPR025662">
    <property type="entry name" value="Sigma_54_int_dom_ATP-bd_1"/>
</dbReference>
<dbReference type="GO" id="GO:0005524">
    <property type="term" value="F:ATP binding"/>
    <property type="evidence" value="ECO:0007669"/>
    <property type="project" value="UniProtKB-KW"/>
</dbReference>
<dbReference type="InterPro" id="IPR027417">
    <property type="entry name" value="P-loop_NTPase"/>
</dbReference>
<dbReference type="InterPro" id="IPR003593">
    <property type="entry name" value="AAA+_ATPase"/>
</dbReference>
<dbReference type="Pfam" id="PF01695">
    <property type="entry name" value="IstB_IS21"/>
    <property type="match status" value="1"/>
</dbReference>
<dbReference type="CDD" id="cd00009">
    <property type="entry name" value="AAA"/>
    <property type="match status" value="1"/>
</dbReference>
<dbReference type="EMBL" id="JACOOQ010000026">
    <property type="protein sequence ID" value="MBC5641176.1"/>
    <property type="molecule type" value="Genomic_DNA"/>
</dbReference>
<name>A0A8I0AB33_9CLOT</name>
<dbReference type="InterPro" id="IPR002611">
    <property type="entry name" value="IstB_ATP-bd"/>
</dbReference>
<reference evidence="3" key="1">
    <citation type="submission" date="2020-08" db="EMBL/GenBank/DDBJ databases">
        <title>Genome public.</title>
        <authorList>
            <person name="Liu C."/>
            <person name="Sun Q."/>
        </authorList>
    </citation>
    <scope>NUCLEOTIDE SEQUENCE</scope>
    <source>
        <strain evidence="3">NSJ-42</strain>
    </source>
</reference>
<dbReference type="Proteomes" id="UP000662088">
    <property type="component" value="Unassembled WGS sequence"/>
</dbReference>
<feature type="domain" description="AAA+ ATPase" evidence="2">
    <location>
        <begin position="181"/>
        <end position="303"/>
    </location>
</feature>
<dbReference type="RefSeq" id="WP_022211450.1">
    <property type="nucleotide sequence ID" value="NZ_JACOOQ010000026.1"/>
</dbReference>
<dbReference type="Gene3D" id="3.40.50.300">
    <property type="entry name" value="P-loop containing nucleotide triphosphate hydrolases"/>
    <property type="match status" value="1"/>
</dbReference>
<keyword evidence="1" id="KW-0175">Coiled coil</keyword>
<evidence type="ECO:0000259" key="2">
    <source>
        <dbReference type="SMART" id="SM00382"/>
    </source>
</evidence>
<evidence type="ECO:0000256" key="1">
    <source>
        <dbReference type="SAM" id="Coils"/>
    </source>
</evidence>
<dbReference type="PANTHER" id="PTHR30050">
    <property type="entry name" value="CHROMOSOMAL REPLICATION INITIATOR PROTEIN DNAA"/>
    <property type="match status" value="1"/>
</dbReference>
<sequence>MIKGYQQKITELYEKIQEDEKKALRNRKEEIKLTVPKVMELDNEIQKLSISLPMSILRGIPEEELNAVRENITTLREKKYELLTANGYPMDYLTLHYQCTKCKDTGFIGNKKCSCYKSKLVKLYYQTSELENSLHNCNFKNFNINLFSSTYDNNHKYTQKKNMEMIYEFIIGGYLPNFEKSNTNLLFYGESGTGKTFLSWCIAKELLDKGYLVIYKTSDELIKDLRSIALENNSTLLDLLINCDLLIIDDLGAEQVTDFTTNELFNLINKKLLNNKKMLISTNLNLLEISNIYTTRLYSRLLGNFKLFKFYGDDVRIKLNISKKRL</sequence>
<accession>A0A8I0AB33</accession>
<proteinExistence type="predicted"/>
<dbReference type="SMART" id="SM00382">
    <property type="entry name" value="AAA"/>
    <property type="match status" value="1"/>
</dbReference>
<dbReference type="AlphaFoldDB" id="A0A8I0AB33"/>
<keyword evidence="3" id="KW-0547">Nucleotide-binding</keyword>
<keyword evidence="3" id="KW-0067">ATP-binding</keyword>